<evidence type="ECO:0000313" key="2">
    <source>
        <dbReference type="Proteomes" id="UP000283095"/>
    </source>
</evidence>
<reference evidence="1 2" key="1">
    <citation type="submission" date="2018-01" db="EMBL/GenBank/DDBJ databases">
        <title>Bacillus asahii Genome sequencing and assembly.</title>
        <authorList>
            <person name="Jiang H."/>
            <person name="Feng Y."/>
            <person name="Zhao F."/>
            <person name="Lin X."/>
        </authorList>
    </citation>
    <scope>NUCLEOTIDE SEQUENCE [LARGE SCALE GENOMIC DNA]</scope>
    <source>
        <strain evidence="1 2">OM18</strain>
    </source>
</reference>
<protein>
    <recommendedName>
        <fullName evidence="3">Spore coat protein</fullName>
    </recommendedName>
</protein>
<dbReference type="InterPro" id="IPR020108">
    <property type="entry name" value="Spore_coat_CotD"/>
</dbReference>
<accession>A0A3Q9RPB2</accession>
<dbReference type="Pfam" id="PF11122">
    <property type="entry name" value="Spore-coat_CotD"/>
    <property type="match status" value="1"/>
</dbReference>
<proteinExistence type="predicted"/>
<name>A0A3Q9RPB2_9BACI</name>
<sequence>MFNRNSGGFKPFPGKMPTNVAGAAMGGAPYCPPTNVSPAQFGPMPTNVSPAQFGPMPTNVSPAQFGPMPPQALPTQVAPAQVSPTQQVVKTNVMNTVVPHVHPTHTTTVNKHVFTHQHYFPQTQSVVNQCFNQQMVCCPPPPCCPPRPFGF</sequence>
<dbReference type="RefSeq" id="WP_286676277.1">
    <property type="nucleotide sequence ID" value="NZ_CP026095.1"/>
</dbReference>
<evidence type="ECO:0000313" key="1">
    <source>
        <dbReference type="EMBL" id="AZV44094.1"/>
    </source>
</evidence>
<gene>
    <name evidence="1" type="ORF">BAOM_3485</name>
</gene>
<dbReference type="KEGG" id="pasa:BAOM_3485"/>
<dbReference type="EMBL" id="CP026095">
    <property type="protein sequence ID" value="AZV44094.1"/>
    <property type="molecule type" value="Genomic_DNA"/>
</dbReference>
<dbReference type="Proteomes" id="UP000283095">
    <property type="component" value="Chromosome"/>
</dbReference>
<evidence type="ECO:0008006" key="3">
    <source>
        <dbReference type="Google" id="ProtNLM"/>
    </source>
</evidence>
<dbReference type="AlphaFoldDB" id="A0A3Q9RPB2"/>
<organism evidence="1 2">
    <name type="scientific">Peribacillus asahii</name>
    <dbReference type="NCBI Taxonomy" id="228899"/>
    <lineage>
        <taxon>Bacteria</taxon>
        <taxon>Bacillati</taxon>
        <taxon>Bacillota</taxon>
        <taxon>Bacilli</taxon>
        <taxon>Bacillales</taxon>
        <taxon>Bacillaceae</taxon>
        <taxon>Peribacillus</taxon>
    </lineage>
</organism>